<reference evidence="5 6" key="1">
    <citation type="submission" date="2017-06" db="EMBL/GenBank/DDBJ databases">
        <title>A platform for efficient transgenesis in Macrostomum lignano, a flatworm model organism for stem cell research.</title>
        <authorList>
            <person name="Berezikov E."/>
        </authorList>
    </citation>
    <scope>NUCLEOTIDE SEQUENCE [LARGE SCALE GENOMIC DNA]</scope>
    <source>
        <strain evidence="5">DV1</strain>
        <tissue evidence="5">Whole organism</tissue>
    </source>
</reference>
<sequence length="178" mass="18034">MQTSGIIANLALIALRLSAFNGIIGPTEAADCSTVTCDNGGTCNNFTVSPACLCPLPYIAPNCSNAADYCYTLQPDKGITALPVCLNGGNCTLTYTDPYFNCSCPDSHTGFRCDEMVTTTVTTTAPSTAEPGLTDGETAAIVVCAVIAAAAVVIVILIVTKVIPVPCGGSSSVGPAKS</sequence>
<feature type="signal peptide" evidence="3">
    <location>
        <begin position="1"/>
        <end position="29"/>
    </location>
</feature>
<evidence type="ECO:0000256" key="3">
    <source>
        <dbReference type="SAM" id="SignalP"/>
    </source>
</evidence>
<dbReference type="SMART" id="SM00181">
    <property type="entry name" value="EGF"/>
    <property type="match status" value="2"/>
</dbReference>
<feature type="domain" description="EGF-like" evidence="4">
    <location>
        <begin position="28"/>
        <end position="64"/>
    </location>
</feature>
<gene>
    <name evidence="5" type="ORF">BOX15_Mlig024659g1</name>
</gene>
<feature type="domain" description="EGF-like" evidence="4">
    <location>
        <begin position="76"/>
        <end position="114"/>
    </location>
</feature>
<feature type="transmembrane region" description="Helical" evidence="2">
    <location>
        <begin position="139"/>
        <end position="159"/>
    </location>
</feature>
<dbReference type="PROSITE" id="PS01186">
    <property type="entry name" value="EGF_2"/>
    <property type="match status" value="1"/>
</dbReference>
<comment type="caution">
    <text evidence="5">The sequence shown here is derived from an EMBL/GenBank/DDBJ whole genome shotgun (WGS) entry which is preliminary data.</text>
</comment>
<keyword evidence="2" id="KW-1133">Transmembrane helix</keyword>
<keyword evidence="1" id="KW-1015">Disulfide bond</keyword>
<dbReference type="EMBL" id="NIVC01000006">
    <property type="protein sequence ID" value="PAA94600.1"/>
    <property type="molecule type" value="Genomic_DNA"/>
</dbReference>
<protein>
    <recommendedName>
        <fullName evidence="4">EGF-like domain-containing protein</fullName>
    </recommendedName>
</protein>
<evidence type="ECO:0000259" key="4">
    <source>
        <dbReference type="PROSITE" id="PS50026"/>
    </source>
</evidence>
<comment type="caution">
    <text evidence="1">Lacks conserved residue(s) required for the propagation of feature annotation.</text>
</comment>
<dbReference type="AlphaFoldDB" id="A0A267H8F3"/>
<keyword evidence="3" id="KW-0732">Signal</keyword>
<dbReference type="Gene3D" id="2.10.25.10">
    <property type="entry name" value="Laminin"/>
    <property type="match status" value="1"/>
</dbReference>
<name>A0A267H8F3_9PLAT</name>
<keyword evidence="6" id="KW-1185">Reference proteome</keyword>
<evidence type="ECO:0000256" key="1">
    <source>
        <dbReference type="PROSITE-ProRule" id="PRU00076"/>
    </source>
</evidence>
<feature type="chain" id="PRO_5013306521" description="EGF-like domain-containing protein" evidence="3">
    <location>
        <begin position="30"/>
        <end position="178"/>
    </location>
</feature>
<organism evidence="5 6">
    <name type="scientific">Macrostomum lignano</name>
    <dbReference type="NCBI Taxonomy" id="282301"/>
    <lineage>
        <taxon>Eukaryota</taxon>
        <taxon>Metazoa</taxon>
        <taxon>Spiralia</taxon>
        <taxon>Lophotrochozoa</taxon>
        <taxon>Platyhelminthes</taxon>
        <taxon>Rhabditophora</taxon>
        <taxon>Macrostomorpha</taxon>
        <taxon>Macrostomida</taxon>
        <taxon>Macrostomidae</taxon>
        <taxon>Macrostomum</taxon>
    </lineage>
</organism>
<dbReference type="Proteomes" id="UP000215902">
    <property type="component" value="Unassembled WGS sequence"/>
</dbReference>
<dbReference type="PROSITE" id="PS50026">
    <property type="entry name" value="EGF_3"/>
    <property type="match status" value="2"/>
</dbReference>
<dbReference type="PROSITE" id="PS00022">
    <property type="entry name" value="EGF_1"/>
    <property type="match status" value="1"/>
</dbReference>
<dbReference type="OrthoDB" id="6141172at2759"/>
<feature type="disulfide bond" evidence="1">
    <location>
        <begin position="85"/>
        <end position="102"/>
    </location>
</feature>
<feature type="disulfide bond" evidence="1">
    <location>
        <begin position="104"/>
        <end position="113"/>
    </location>
</feature>
<accession>A0A267H8F3</accession>
<evidence type="ECO:0000313" key="6">
    <source>
        <dbReference type="Proteomes" id="UP000215902"/>
    </source>
</evidence>
<keyword evidence="2" id="KW-0472">Membrane</keyword>
<keyword evidence="1" id="KW-0245">EGF-like domain</keyword>
<proteinExistence type="predicted"/>
<dbReference type="InterPro" id="IPR000742">
    <property type="entry name" value="EGF"/>
</dbReference>
<evidence type="ECO:0000256" key="2">
    <source>
        <dbReference type="SAM" id="Phobius"/>
    </source>
</evidence>
<keyword evidence="2" id="KW-0812">Transmembrane</keyword>
<evidence type="ECO:0000313" key="5">
    <source>
        <dbReference type="EMBL" id="PAA94600.1"/>
    </source>
</evidence>
<feature type="disulfide bond" evidence="1">
    <location>
        <begin position="54"/>
        <end position="63"/>
    </location>
</feature>
<dbReference type="SUPFAM" id="SSF57196">
    <property type="entry name" value="EGF/Laminin"/>
    <property type="match status" value="2"/>
</dbReference>